<dbReference type="InterPro" id="IPR036291">
    <property type="entry name" value="NAD(P)-bd_dom_sf"/>
</dbReference>
<dbReference type="InterPro" id="IPR050838">
    <property type="entry name" value="Ketopantoate_reductase"/>
</dbReference>
<keyword evidence="6 11" id="KW-0566">Pantothenate biosynthesis</keyword>
<reference evidence="14" key="1">
    <citation type="submission" date="2022-12" db="EMBL/GenBank/DDBJ databases">
        <title>New Phytohabitans aurantiacus sp. RD004123 nov., an actinomycete isolated from soil.</title>
        <authorList>
            <person name="Triningsih D.W."/>
            <person name="Harunari E."/>
            <person name="Igarashi Y."/>
        </authorList>
    </citation>
    <scope>NUCLEOTIDE SEQUENCE</scope>
    <source>
        <strain evidence="14">RD004123</strain>
    </source>
</reference>
<accession>A0ABQ5R2G4</accession>
<dbReference type="InterPro" id="IPR003710">
    <property type="entry name" value="ApbA"/>
</dbReference>
<feature type="domain" description="Ketopantoate reductase N-terminal" evidence="12">
    <location>
        <begin position="21"/>
        <end position="164"/>
    </location>
</feature>
<name>A0ABQ5R2G4_9ACTN</name>
<dbReference type="SUPFAM" id="SSF48179">
    <property type="entry name" value="6-phosphogluconate dehydrogenase C-terminal domain-like"/>
    <property type="match status" value="1"/>
</dbReference>
<evidence type="ECO:0000256" key="2">
    <source>
        <dbReference type="ARBA" id="ARBA00004994"/>
    </source>
</evidence>
<dbReference type="NCBIfam" id="TIGR00745">
    <property type="entry name" value="apbA_panE"/>
    <property type="match status" value="1"/>
</dbReference>
<dbReference type="PROSITE" id="PS51257">
    <property type="entry name" value="PROKAR_LIPOPROTEIN"/>
    <property type="match status" value="1"/>
</dbReference>
<keyword evidence="15" id="KW-1185">Reference proteome</keyword>
<evidence type="ECO:0000259" key="13">
    <source>
        <dbReference type="Pfam" id="PF08546"/>
    </source>
</evidence>
<dbReference type="Gene3D" id="1.10.1040.10">
    <property type="entry name" value="N-(1-d-carboxylethyl)-l-norvaline Dehydrogenase, domain 2"/>
    <property type="match status" value="1"/>
</dbReference>
<evidence type="ECO:0000259" key="12">
    <source>
        <dbReference type="Pfam" id="PF02558"/>
    </source>
</evidence>
<dbReference type="EC" id="1.1.1.169" evidence="4 11"/>
<dbReference type="NCBIfam" id="NF006083">
    <property type="entry name" value="PRK08229.1"/>
    <property type="match status" value="1"/>
</dbReference>
<dbReference type="Gene3D" id="3.40.50.720">
    <property type="entry name" value="NAD(P)-binding Rossmann-like Domain"/>
    <property type="match status" value="1"/>
</dbReference>
<evidence type="ECO:0000256" key="1">
    <source>
        <dbReference type="ARBA" id="ARBA00002919"/>
    </source>
</evidence>
<proteinExistence type="inferred from homology"/>
<dbReference type="InterPro" id="IPR013752">
    <property type="entry name" value="KPA_reductase"/>
</dbReference>
<evidence type="ECO:0000256" key="9">
    <source>
        <dbReference type="ARBA" id="ARBA00032024"/>
    </source>
</evidence>
<evidence type="ECO:0000256" key="11">
    <source>
        <dbReference type="RuleBase" id="RU362068"/>
    </source>
</evidence>
<dbReference type="InterPro" id="IPR008927">
    <property type="entry name" value="6-PGluconate_DH-like_C_sf"/>
</dbReference>
<comment type="caution">
    <text evidence="14">The sequence shown here is derived from an EMBL/GenBank/DDBJ whole genome shotgun (WGS) entry which is preliminary data.</text>
</comment>
<dbReference type="Pfam" id="PF02558">
    <property type="entry name" value="ApbA"/>
    <property type="match status" value="1"/>
</dbReference>
<organism evidence="14 15">
    <name type="scientific">Phytohabitans aurantiacus</name>
    <dbReference type="NCBI Taxonomy" id="3016789"/>
    <lineage>
        <taxon>Bacteria</taxon>
        <taxon>Bacillati</taxon>
        <taxon>Actinomycetota</taxon>
        <taxon>Actinomycetes</taxon>
        <taxon>Micromonosporales</taxon>
        <taxon>Micromonosporaceae</taxon>
    </lineage>
</organism>
<comment type="catalytic activity">
    <reaction evidence="10 11">
        <text>(R)-pantoate + NADP(+) = 2-dehydropantoate + NADPH + H(+)</text>
        <dbReference type="Rhea" id="RHEA:16233"/>
        <dbReference type="ChEBI" id="CHEBI:11561"/>
        <dbReference type="ChEBI" id="CHEBI:15378"/>
        <dbReference type="ChEBI" id="CHEBI:15980"/>
        <dbReference type="ChEBI" id="CHEBI:57783"/>
        <dbReference type="ChEBI" id="CHEBI:58349"/>
        <dbReference type="EC" id="1.1.1.169"/>
    </reaction>
</comment>
<dbReference type="PANTHER" id="PTHR43765">
    <property type="entry name" value="2-DEHYDROPANTOATE 2-REDUCTASE-RELATED"/>
    <property type="match status" value="1"/>
</dbReference>
<feature type="domain" description="Ketopantoate reductase C-terminal" evidence="13">
    <location>
        <begin position="193"/>
        <end position="330"/>
    </location>
</feature>
<gene>
    <name evidence="14" type="primary">panE-3</name>
    <name evidence="14" type="ORF">Pa4123_62450</name>
</gene>
<dbReference type="Proteomes" id="UP001144280">
    <property type="component" value="Unassembled WGS sequence"/>
</dbReference>
<protein>
    <recommendedName>
        <fullName evidence="5 11">2-dehydropantoate 2-reductase</fullName>
        <ecNumber evidence="4 11">1.1.1.169</ecNumber>
    </recommendedName>
    <alternativeName>
        <fullName evidence="9 11">Ketopantoate reductase</fullName>
    </alternativeName>
</protein>
<comment type="pathway">
    <text evidence="2 11">Cofactor biosynthesis; (R)-pantothenate biosynthesis; (R)-pantoate from 3-methyl-2-oxobutanoate: step 2/2.</text>
</comment>
<comment type="function">
    <text evidence="1 11">Catalyzes the NADPH-dependent reduction of ketopantoate into pantoic acid.</text>
</comment>
<keyword evidence="7 11" id="KW-0521">NADP</keyword>
<evidence type="ECO:0000313" key="15">
    <source>
        <dbReference type="Proteomes" id="UP001144280"/>
    </source>
</evidence>
<dbReference type="PANTHER" id="PTHR43765:SF2">
    <property type="entry name" value="2-DEHYDROPANTOATE 2-REDUCTASE"/>
    <property type="match status" value="1"/>
</dbReference>
<dbReference type="SUPFAM" id="SSF51735">
    <property type="entry name" value="NAD(P)-binding Rossmann-fold domains"/>
    <property type="match status" value="1"/>
</dbReference>
<comment type="similarity">
    <text evidence="3 11">Belongs to the ketopantoate reductase family.</text>
</comment>
<evidence type="ECO:0000256" key="5">
    <source>
        <dbReference type="ARBA" id="ARBA00019465"/>
    </source>
</evidence>
<dbReference type="EMBL" id="BSDI01000039">
    <property type="protein sequence ID" value="GLI00969.1"/>
    <property type="molecule type" value="Genomic_DNA"/>
</dbReference>
<evidence type="ECO:0000313" key="14">
    <source>
        <dbReference type="EMBL" id="GLI00969.1"/>
    </source>
</evidence>
<evidence type="ECO:0000256" key="4">
    <source>
        <dbReference type="ARBA" id="ARBA00013014"/>
    </source>
</evidence>
<evidence type="ECO:0000256" key="3">
    <source>
        <dbReference type="ARBA" id="ARBA00007870"/>
    </source>
</evidence>
<evidence type="ECO:0000256" key="6">
    <source>
        <dbReference type="ARBA" id="ARBA00022655"/>
    </source>
</evidence>
<evidence type="ECO:0000256" key="10">
    <source>
        <dbReference type="ARBA" id="ARBA00048793"/>
    </source>
</evidence>
<sequence length="349" mass="36685">MGRPARAGRPTGGLPSAPMVICIYGAGSIGCYVGGRLAATGSEVIFIGRERLARQIAGHGLTLTDWRGAALRVPAPRYETAPSAVAEADLVLVTVKSAATAQAGDELASRLKPGAVVISFQNGLHNADLLRERLPGATVLAGMVAFNVVNQGDGRLHGGTEGGLEAQRHPSLAGYAAAFERAGLPLVQHDDMAGVQAAKLLLNLNNAINALSGVPLKAELSQRAYRRCLAMAQREALRAYAAAGLTPVKLTPLPPGWIPALLNTPDALFARVAAKLLAIDPLARSSMWEDLEAGRTTEVDYLNGEVVALARRHGTRAPANERLVALIRDAERGGRRDWSGEELLTELSG</sequence>
<dbReference type="InterPro" id="IPR013332">
    <property type="entry name" value="KPR_N"/>
</dbReference>
<evidence type="ECO:0000256" key="7">
    <source>
        <dbReference type="ARBA" id="ARBA00022857"/>
    </source>
</evidence>
<evidence type="ECO:0000256" key="8">
    <source>
        <dbReference type="ARBA" id="ARBA00023002"/>
    </source>
</evidence>
<dbReference type="InterPro" id="IPR013328">
    <property type="entry name" value="6PGD_dom2"/>
</dbReference>
<dbReference type="Pfam" id="PF08546">
    <property type="entry name" value="ApbA_C"/>
    <property type="match status" value="1"/>
</dbReference>
<keyword evidence="8 11" id="KW-0560">Oxidoreductase</keyword>